<proteinExistence type="predicted"/>
<evidence type="ECO:0000313" key="4">
    <source>
        <dbReference type="Proteomes" id="UP001460270"/>
    </source>
</evidence>
<accession>A0AAW0MPQ0</accession>
<dbReference type="Proteomes" id="UP001460270">
    <property type="component" value="Unassembled WGS sequence"/>
</dbReference>
<evidence type="ECO:0000259" key="2">
    <source>
        <dbReference type="Pfam" id="PF21034"/>
    </source>
</evidence>
<feature type="domain" description="BCAS3 WD40" evidence="2">
    <location>
        <begin position="2"/>
        <end position="42"/>
    </location>
</feature>
<dbReference type="InterPro" id="IPR048382">
    <property type="entry name" value="BCAS3_WD40"/>
</dbReference>
<gene>
    <name evidence="3" type="ORF">WMY93_028872</name>
</gene>
<keyword evidence="4" id="KW-1185">Reference proteome</keyword>
<feature type="compositionally biased region" description="Low complexity" evidence="1">
    <location>
        <begin position="1"/>
        <end position="20"/>
    </location>
</feature>
<feature type="region of interest" description="Disordered" evidence="1">
    <location>
        <begin position="1"/>
        <end position="25"/>
    </location>
</feature>
<evidence type="ECO:0000256" key="1">
    <source>
        <dbReference type="SAM" id="MobiDB-lite"/>
    </source>
</evidence>
<organism evidence="3 4">
    <name type="scientific">Mugilogobius chulae</name>
    <name type="common">yellowstripe goby</name>
    <dbReference type="NCBI Taxonomy" id="88201"/>
    <lineage>
        <taxon>Eukaryota</taxon>
        <taxon>Metazoa</taxon>
        <taxon>Chordata</taxon>
        <taxon>Craniata</taxon>
        <taxon>Vertebrata</taxon>
        <taxon>Euteleostomi</taxon>
        <taxon>Actinopterygii</taxon>
        <taxon>Neopterygii</taxon>
        <taxon>Teleostei</taxon>
        <taxon>Neoteleostei</taxon>
        <taxon>Acanthomorphata</taxon>
        <taxon>Gobiaria</taxon>
        <taxon>Gobiiformes</taxon>
        <taxon>Gobioidei</taxon>
        <taxon>Gobiidae</taxon>
        <taxon>Gobionellinae</taxon>
        <taxon>Mugilogobius</taxon>
    </lineage>
</organism>
<comment type="caution">
    <text evidence="3">The sequence shown here is derived from an EMBL/GenBank/DDBJ whole genome shotgun (WGS) entry which is preliminary data.</text>
</comment>
<dbReference type="AlphaFoldDB" id="A0AAW0MPQ0"/>
<protein>
    <recommendedName>
        <fullName evidence="2">BCAS3 WD40 domain-containing protein</fullName>
    </recommendedName>
</protein>
<dbReference type="EMBL" id="JBBPFD010000021">
    <property type="protein sequence ID" value="KAK7882698.1"/>
    <property type="molecule type" value="Genomic_DNA"/>
</dbReference>
<reference evidence="4" key="1">
    <citation type="submission" date="2024-04" db="EMBL/GenBank/DDBJ databases">
        <title>Salinicola lusitanus LLJ914,a marine bacterium isolated from the Okinawa Trough.</title>
        <authorList>
            <person name="Li J."/>
        </authorList>
    </citation>
    <scope>NUCLEOTIDE SEQUENCE [LARGE SCALE GENOMIC DNA]</scope>
</reference>
<sequence>MTKLSSQDSYNNLSNNNMGNPRLSPLPNLTVVLPLAQIKQPMTLGTITKRTG</sequence>
<evidence type="ECO:0000313" key="3">
    <source>
        <dbReference type="EMBL" id="KAK7882698.1"/>
    </source>
</evidence>
<dbReference type="Pfam" id="PF21034">
    <property type="entry name" value="BCAS3_WD40"/>
    <property type="match status" value="1"/>
</dbReference>
<name>A0AAW0MPQ0_9GOBI</name>
<feature type="non-terminal residue" evidence="3">
    <location>
        <position position="52"/>
    </location>
</feature>